<organism evidence="1 2">
    <name type="scientific">Racocetra persica</name>
    <dbReference type="NCBI Taxonomy" id="160502"/>
    <lineage>
        <taxon>Eukaryota</taxon>
        <taxon>Fungi</taxon>
        <taxon>Fungi incertae sedis</taxon>
        <taxon>Mucoromycota</taxon>
        <taxon>Glomeromycotina</taxon>
        <taxon>Glomeromycetes</taxon>
        <taxon>Diversisporales</taxon>
        <taxon>Gigasporaceae</taxon>
        <taxon>Racocetra</taxon>
    </lineage>
</organism>
<gene>
    <name evidence="1" type="ORF">RPERSI_LOCUS34267</name>
</gene>
<evidence type="ECO:0000313" key="1">
    <source>
        <dbReference type="EMBL" id="CAG8846676.1"/>
    </source>
</evidence>
<reference evidence="1" key="1">
    <citation type="submission" date="2021-06" db="EMBL/GenBank/DDBJ databases">
        <authorList>
            <person name="Kallberg Y."/>
            <person name="Tangrot J."/>
            <person name="Rosling A."/>
        </authorList>
    </citation>
    <scope>NUCLEOTIDE SEQUENCE</scope>
    <source>
        <strain evidence="1">MA461A</strain>
    </source>
</reference>
<evidence type="ECO:0000313" key="2">
    <source>
        <dbReference type="Proteomes" id="UP000789920"/>
    </source>
</evidence>
<comment type="caution">
    <text evidence="1">The sequence shown here is derived from an EMBL/GenBank/DDBJ whole genome shotgun (WGS) entry which is preliminary data.</text>
</comment>
<keyword evidence="2" id="KW-1185">Reference proteome</keyword>
<dbReference type="EMBL" id="CAJVQC010152345">
    <property type="protein sequence ID" value="CAG8846676.1"/>
    <property type="molecule type" value="Genomic_DNA"/>
</dbReference>
<proteinExistence type="predicted"/>
<sequence>VNLTIVDSDSDSDSTTNTSSSKPSTIFEPWDIGGGEPTHSSS</sequence>
<accession>A0ACA9SQW9</accession>
<name>A0ACA9SQW9_9GLOM</name>
<protein>
    <submittedName>
        <fullName evidence="1">2874_t:CDS:1</fullName>
    </submittedName>
</protein>
<feature type="non-terminal residue" evidence="1">
    <location>
        <position position="1"/>
    </location>
</feature>
<feature type="non-terminal residue" evidence="1">
    <location>
        <position position="42"/>
    </location>
</feature>
<dbReference type="Proteomes" id="UP000789920">
    <property type="component" value="Unassembled WGS sequence"/>
</dbReference>